<organism evidence="1 2">
    <name type="scientific">Ogataea polymorpha</name>
    <dbReference type="NCBI Taxonomy" id="460523"/>
    <lineage>
        <taxon>Eukaryota</taxon>
        <taxon>Fungi</taxon>
        <taxon>Dikarya</taxon>
        <taxon>Ascomycota</taxon>
        <taxon>Saccharomycotina</taxon>
        <taxon>Pichiomycetes</taxon>
        <taxon>Pichiales</taxon>
        <taxon>Pichiaceae</taxon>
        <taxon>Ogataea</taxon>
    </lineage>
</organism>
<reference evidence="1" key="2">
    <citation type="submission" date="2021-01" db="EMBL/GenBank/DDBJ databases">
        <authorList>
            <person name="Schikora-Tamarit M.A."/>
        </authorList>
    </citation>
    <scope>NUCLEOTIDE SEQUENCE</scope>
    <source>
        <strain evidence="1">NCAIM Y.01608</strain>
    </source>
</reference>
<evidence type="ECO:0000313" key="2">
    <source>
        <dbReference type="Proteomes" id="UP000788993"/>
    </source>
</evidence>
<dbReference type="InterPro" id="IPR027267">
    <property type="entry name" value="AH/BAR_dom_sf"/>
</dbReference>
<protein>
    <submittedName>
        <fullName evidence="1">Uncharacterized protein</fullName>
    </submittedName>
</protein>
<dbReference type="AlphaFoldDB" id="A0A1B7SKU8"/>
<comment type="caution">
    <text evidence="1">The sequence shown here is derived from an EMBL/GenBank/DDBJ whole genome shotgun (WGS) entry which is preliminary data.</text>
</comment>
<dbReference type="OrthoDB" id="5549748at2759"/>
<keyword evidence="2" id="KW-1185">Reference proteome</keyword>
<dbReference type="SUPFAM" id="SSF103657">
    <property type="entry name" value="BAR/IMD domain-like"/>
    <property type="match status" value="1"/>
</dbReference>
<sequence length="326" mass="36838">MSFKFPKVDLSSIQQSLQQTTQHLTSSLQDNLVNLEKEVSTLNSNISPLLKRTTRSLQERFGSIDDISELPQEYKDLEKRVDNLKVFYKKVLTITQQYEIESYDYPPNLKESIHDYTKLINEKFTGLSQATTTSEAEAVLLASSKDHTPKTFAHQLAKACLSANEVLSTSEEESSSLCKALLKISEFQTRIGEERLEQDKLVITEVNDRIRNTLNGDFLNTAKLRKQVETSRLNFDTVRAEVKAVQRGDESVEIPPALSKKLENAEDELVSATESAVESMKTLIKPVEGLNLLKLLMKIQLNYHKNVVSELSSLVDELDSLPLEDD</sequence>
<name>A0A1B7SKU8_9ASCO</name>
<evidence type="ECO:0000313" key="1">
    <source>
        <dbReference type="EMBL" id="KAH3669647.1"/>
    </source>
</evidence>
<gene>
    <name evidence="1" type="ORF">OGATHE_002459</name>
</gene>
<reference evidence="1" key="1">
    <citation type="journal article" date="2021" name="Open Biol.">
        <title>Shared evolutionary footprints suggest mitochondrial oxidative damage underlies multiple complex I losses in fungi.</title>
        <authorList>
            <person name="Schikora-Tamarit M.A."/>
            <person name="Marcet-Houben M."/>
            <person name="Nosek J."/>
            <person name="Gabaldon T."/>
        </authorList>
    </citation>
    <scope>NUCLEOTIDE SEQUENCE</scope>
    <source>
        <strain evidence="1">NCAIM Y.01608</strain>
    </source>
</reference>
<dbReference type="InterPro" id="IPR018859">
    <property type="entry name" value="BAR_dom-cont"/>
</dbReference>
<dbReference type="RefSeq" id="XP_018211913.1">
    <property type="nucleotide sequence ID" value="XM_018357155.1"/>
</dbReference>
<dbReference type="EMBL" id="JAEUBD010000983">
    <property type="protein sequence ID" value="KAH3669647.1"/>
    <property type="molecule type" value="Genomic_DNA"/>
</dbReference>
<accession>A0A1B7SKU8</accession>
<dbReference type="Proteomes" id="UP000788993">
    <property type="component" value="Unassembled WGS sequence"/>
</dbReference>
<dbReference type="Gene3D" id="1.20.1270.60">
    <property type="entry name" value="Arfaptin homology (AH) domain/BAR domain"/>
    <property type="match status" value="1"/>
</dbReference>
<proteinExistence type="predicted"/>
<dbReference type="Pfam" id="PF10455">
    <property type="entry name" value="BAR_2"/>
    <property type="match status" value="1"/>
</dbReference>